<dbReference type="EMBL" id="KZ857464">
    <property type="protein sequence ID" value="RDX43456.1"/>
    <property type="molecule type" value="Genomic_DNA"/>
</dbReference>
<evidence type="ECO:0000313" key="3">
    <source>
        <dbReference type="Proteomes" id="UP000256964"/>
    </source>
</evidence>
<evidence type="ECO:0000313" key="2">
    <source>
        <dbReference type="EMBL" id="RDX43456.1"/>
    </source>
</evidence>
<dbReference type="AlphaFoldDB" id="A0A371CT64"/>
<sequence length="153" mass="15570">MAHSPSADWRSDVKVAVADPQAVDPAMLPEYTALPASPVGSPASSDVSPHDSASNVGSPSCVDGLNIFKLLWTGLMAITLPPAIVAAAAIASAAVMLYGCGKMLEGIGRGLAYAPELLYKACVGKRVKAVARALRARRTAGQGEDVEAGAIAI</sequence>
<dbReference type="Proteomes" id="UP000256964">
    <property type="component" value="Unassembled WGS sequence"/>
</dbReference>
<dbReference type="OrthoDB" id="2747816at2759"/>
<reference evidence="2 3" key="1">
    <citation type="journal article" date="2018" name="Biotechnol. Biofuels">
        <title>Integrative visual omics of the white-rot fungus Polyporus brumalis exposes the biotechnological potential of its oxidative enzymes for delignifying raw plant biomass.</title>
        <authorList>
            <person name="Miyauchi S."/>
            <person name="Rancon A."/>
            <person name="Drula E."/>
            <person name="Hage H."/>
            <person name="Chaduli D."/>
            <person name="Favel A."/>
            <person name="Grisel S."/>
            <person name="Henrissat B."/>
            <person name="Herpoel-Gimbert I."/>
            <person name="Ruiz-Duenas F.J."/>
            <person name="Chevret D."/>
            <person name="Hainaut M."/>
            <person name="Lin J."/>
            <person name="Wang M."/>
            <person name="Pangilinan J."/>
            <person name="Lipzen A."/>
            <person name="Lesage-Meessen L."/>
            <person name="Navarro D."/>
            <person name="Riley R."/>
            <person name="Grigoriev I.V."/>
            <person name="Zhou S."/>
            <person name="Raouche S."/>
            <person name="Rosso M.N."/>
        </authorList>
    </citation>
    <scope>NUCLEOTIDE SEQUENCE [LARGE SCALE GENOMIC DNA]</scope>
    <source>
        <strain evidence="2 3">BRFM 1820</strain>
    </source>
</reference>
<protein>
    <submittedName>
        <fullName evidence="2">Uncharacterized protein</fullName>
    </submittedName>
</protein>
<proteinExistence type="predicted"/>
<keyword evidence="1" id="KW-0472">Membrane</keyword>
<feature type="transmembrane region" description="Helical" evidence="1">
    <location>
        <begin position="75"/>
        <end position="99"/>
    </location>
</feature>
<accession>A0A371CT64</accession>
<gene>
    <name evidence="2" type="ORF">OH76DRAFT_1410112</name>
</gene>
<organism evidence="2 3">
    <name type="scientific">Lentinus brumalis</name>
    <dbReference type="NCBI Taxonomy" id="2498619"/>
    <lineage>
        <taxon>Eukaryota</taxon>
        <taxon>Fungi</taxon>
        <taxon>Dikarya</taxon>
        <taxon>Basidiomycota</taxon>
        <taxon>Agaricomycotina</taxon>
        <taxon>Agaricomycetes</taxon>
        <taxon>Polyporales</taxon>
        <taxon>Polyporaceae</taxon>
        <taxon>Lentinus</taxon>
    </lineage>
</organism>
<name>A0A371CT64_9APHY</name>
<keyword evidence="1" id="KW-1133">Transmembrane helix</keyword>
<keyword evidence="1" id="KW-0812">Transmembrane</keyword>
<keyword evidence="3" id="KW-1185">Reference proteome</keyword>
<evidence type="ECO:0000256" key="1">
    <source>
        <dbReference type="SAM" id="Phobius"/>
    </source>
</evidence>